<keyword evidence="5" id="KW-1185">Reference proteome</keyword>
<comment type="subcellular location">
    <subcellularLocation>
        <location evidence="2">Nucleus</location>
    </subcellularLocation>
</comment>
<accession>A0AAV2HV69</accession>
<comment type="function">
    <text evidence="2">Decapping enzyme for NAD-capped RNAs: specifically hydrolyzes the nicotinamide adenine dinucleotide (NAD) cap from a subset of RNAs by removing the entire NAD moiety from the 5'-end of an NAD-capped RNA.</text>
</comment>
<evidence type="ECO:0000313" key="5">
    <source>
        <dbReference type="Proteomes" id="UP001497497"/>
    </source>
</evidence>
<dbReference type="PANTHER" id="PTHR12395:SF9">
    <property type="entry name" value="DECAPPING AND EXORIBONUCLEASE PROTEIN"/>
    <property type="match status" value="1"/>
</dbReference>
<evidence type="ECO:0000313" key="4">
    <source>
        <dbReference type="EMBL" id="CAL1537402.1"/>
    </source>
</evidence>
<dbReference type="GO" id="GO:0003723">
    <property type="term" value="F:RNA binding"/>
    <property type="evidence" value="ECO:0007669"/>
    <property type="project" value="UniProtKB-KW"/>
</dbReference>
<keyword evidence="2" id="KW-0479">Metal-binding</keyword>
<evidence type="ECO:0000256" key="1">
    <source>
        <dbReference type="ARBA" id="ARBA00006562"/>
    </source>
</evidence>
<dbReference type="GO" id="GO:0000956">
    <property type="term" value="P:nuclear-transcribed mRNA catabolic process"/>
    <property type="evidence" value="ECO:0007669"/>
    <property type="project" value="TreeGrafter"/>
</dbReference>
<sequence>MKRKYEGNEARRTEEKRQCTASESVLNTWPRLYDKAFPHFKEPAEIGFFSYDEKRQYQRDRSQLRVFAPPDDRNTCNFDLRKGYSKMIKKDETVQTHLDGILHWIMKNKELLLVTPNKNLDKTEITKKELFHRHKYDFVCWRGLLTRLLCVPYENQEDLLVAVIYFRGTYYMCEFDTETKKKQKEKTTPKQEEMCAWGFKFEQYVTADKTGAVPNAELPVNTNAEFGSIVCSRLANHSLMFGAEVDCEDVNCKNGNNYVELKTSRIIESQRQYENFCRFKLLKWWAQSYVLGIPSIVCGFRDDNGVVKKLEDYSVSKIPRLVQAALKNPWRPTVCFNFLNEFLQFVKTNVTETSDRCVYVFKWQPGSPVTYQRHSKDTEFHFLPEWFFNWDAWDTVHESTERL</sequence>
<dbReference type="GO" id="GO:0034353">
    <property type="term" value="F:mRNA 5'-diphosphatase activity"/>
    <property type="evidence" value="ECO:0007669"/>
    <property type="project" value="TreeGrafter"/>
</dbReference>
<dbReference type="GO" id="GO:0005634">
    <property type="term" value="C:nucleus"/>
    <property type="evidence" value="ECO:0007669"/>
    <property type="project" value="UniProtKB-SubCell"/>
</dbReference>
<dbReference type="GO" id="GO:0110155">
    <property type="term" value="P:NAD-cap decapping"/>
    <property type="evidence" value="ECO:0007669"/>
    <property type="project" value="TreeGrafter"/>
</dbReference>
<dbReference type="InterPro" id="IPR013961">
    <property type="entry name" value="RAI1"/>
</dbReference>
<dbReference type="GO" id="GO:0000166">
    <property type="term" value="F:nucleotide binding"/>
    <property type="evidence" value="ECO:0007669"/>
    <property type="project" value="UniProtKB-KW"/>
</dbReference>
<proteinExistence type="inferred from homology"/>
<keyword evidence="2" id="KW-0694">RNA-binding</keyword>
<comment type="similarity">
    <text evidence="1 2">Belongs to the DXO/Dom3Z family.</text>
</comment>
<keyword evidence="2" id="KW-0539">Nucleus</keyword>
<keyword evidence="2" id="KW-0540">Nuclease</keyword>
<evidence type="ECO:0000256" key="2">
    <source>
        <dbReference type="RuleBase" id="RU367113"/>
    </source>
</evidence>
<dbReference type="InterPro" id="IPR039039">
    <property type="entry name" value="RAI1-like_fam"/>
</dbReference>
<dbReference type="GO" id="GO:0004518">
    <property type="term" value="F:nuclease activity"/>
    <property type="evidence" value="ECO:0007669"/>
    <property type="project" value="UniProtKB-KW"/>
</dbReference>
<comment type="caution">
    <text evidence="4">The sequence shown here is derived from an EMBL/GenBank/DDBJ whole genome shotgun (WGS) entry which is preliminary data.</text>
</comment>
<dbReference type="Proteomes" id="UP001497497">
    <property type="component" value="Unassembled WGS sequence"/>
</dbReference>
<organism evidence="4 5">
    <name type="scientific">Lymnaea stagnalis</name>
    <name type="common">Great pond snail</name>
    <name type="synonym">Helix stagnalis</name>
    <dbReference type="NCBI Taxonomy" id="6523"/>
    <lineage>
        <taxon>Eukaryota</taxon>
        <taxon>Metazoa</taxon>
        <taxon>Spiralia</taxon>
        <taxon>Lophotrochozoa</taxon>
        <taxon>Mollusca</taxon>
        <taxon>Gastropoda</taxon>
        <taxon>Heterobranchia</taxon>
        <taxon>Euthyneura</taxon>
        <taxon>Panpulmonata</taxon>
        <taxon>Hygrophila</taxon>
        <taxon>Lymnaeoidea</taxon>
        <taxon>Lymnaeidae</taxon>
        <taxon>Lymnaea</taxon>
    </lineage>
</organism>
<name>A0AAV2HV69_LYMST</name>
<keyword evidence="2" id="KW-0547">Nucleotide-binding</keyword>
<evidence type="ECO:0000259" key="3">
    <source>
        <dbReference type="Pfam" id="PF08652"/>
    </source>
</evidence>
<gene>
    <name evidence="4" type="ORF">GSLYS_00011315001</name>
</gene>
<dbReference type="EMBL" id="CAXITT010000261">
    <property type="protein sequence ID" value="CAL1537402.1"/>
    <property type="molecule type" value="Genomic_DNA"/>
</dbReference>
<keyword evidence="2" id="KW-0378">Hydrolase</keyword>
<dbReference type="GO" id="GO:0005829">
    <property type="term" value="C:cytosol"/>
    <property type="evidence" value="ECO:0007669"/>
    <property type="project" value="TreeGrafter"/>
</dbReference>
<protein>
    <recommendedName>
        <fullName evidence="2">Decapping nuclease</fullName>
        <ecNumber evidence="2">3.6.1.-</ecNumber>
    </recommendedName>
</protein>
<feature type="domain" description="RAI1-like" evidence="3">
    <location>
        <begin position="41"/>
        <end position="387"/>
    </location>
</feature>
<comment type="cofactor">
    <cofactor evidence="2">
        <name>a divalent metal cation</name>
        <dbReference type="ChEBI" id="CHEBI:60240"/>
    </cofactor>
</comment>
<dbReference type="PANTHER" id="PTHR12395">
    <property type="entry name" value="DOM-3 RELATED"/>
    <property type="match status" value="1"/>
</dbReference>
<dbReference type="GO" id="GO:0046872">
    <property type="term" value="F:metal ion binding"/>
    <property type="evidence" value="ECO:0007669"/>
    <property type="project" value="UniProtKB-KW"/>
</dbReference>
<dbReference type="Pfam" id="PF08652">
    <property type="entry name" value="RAI1"/>
    <property type="match status" value="1"/>
</dbReference>
<dbReference type="AlphaFoldDB" id="A0AAV2HV69"/>
<dbReference type="EC" id="3.6.1.-" evidence="2"/>
<reference evidence="4 5" key="1">
    <citation type="submission" date="2024-04" db="EMBL/GenBank/DDBJ databases">
        <authorList>
            <consortium name="Genoscope - CEA"/>
            <person name="William W."/>
        </authorList>
    </citation>
    <scope>NUCLEOTIDE SEQUENCE [LARGE SCALE GENOMIC DNA]</scope>
</reference>